<reference evidence="1" key="1">
    <citation type="submission" date="2021-01" db="EMBL/GenBank/DDBJ databases">
        <authorList>
            <person name="Sun Q."/>
        </authorList>
    </citation>
    <scope>NUCLEOTIDE SEQUENCE</scope>
    <source>
        <strain evidence="1">YIM B02566</strain>
    </source>
</reference>
<protein>
    <submittedName>
        <fullName evidence="1">Uncharacterized protein</fullName>
    </submittedName>
</protein>
<gene>
    <name evidence="1" type="ORF">JHL16_13380</name>
</gene>
<evidence type="ECO:0000313" key="1">
    <source>
        <dbReference type="EMBL" id="MBK1867342.1"/>
    </source>
</evidence>
<comment type="caution">
    <text evidence="1">The sequence shown here is derived from an EMBL/GenBank/DDBJ whole genome shotgun (WGS) entry which is preliminary data.</text>
</comment>
<organism evidence="1 2">
    <name type="scientific">Taklimakanibacter albus</name>
    <dbReference type="NCBI Taxonomy" id="2800327"/>
    <lineage>
        <taxon>Bacteria</taxon>
        <taxon>Pseudomonadati</taxon>
        <taxon>Pseudomonadota</taxon>
        <taxon>Alphaproteobacteria</taxon>
        <taxon>Hyphomicrobiales</taxon>
        <taxon>Aestuariivirgaceae</taxon>
        <taxon>Taklimakanibacter</taxon>
    </lineage>
</organism>
<dbReference type="EMBL" id="JAENHL010000007">
    <property type="protein sequence ID" value="MBK1867342.1"/>
    <property type="molecule type" value="Genomic_DNA"/>
</dbReference>
<dbReference type="Proteomes" id="UP000616151">
    <property type="component" value="Unassembled WGS sequence"/>
</dbReference>
<name>A0ACC5R3W7_9HYPH</name>
<proteinExistence type="predicted"/>
<evidence type="ECO:0000313" key="2">
    <source>
        <dbReference type="Proteomes" id="UP000616151"/>
    </source>
</evidence>
<sequence length="65" mass="6959">MRILATTLLAALLLNAGALTSDNRAYLRAKITADSNVTTLTKNQPWPVKSQMKIEPCSLDGCVGV</sequence>
<accession>A0ACC5R3W7</accession>
<keyword evidence="2" id="KW-1185">Reference proteome</keyword>